<dbReference type="Pfam" id="PF01488">
    <property type="entry name" value="Shikimate_DH"/>
    <property type="match status" value="1"/>
</dbReference>
<comment type="subunit">
    <text evidence="9">Homodimer.</text>
</comment>
<evidence type="ECO:0000256" key="6">
    <source>
        <dbReference type="ARBA" id="ARBA00023244"/>
    </source>
</evidence>
<evidence type="ECO:0000256" key="4">
    <source>
        <dbReference type="ARBA" id="ARBA00022857"/>
    </source>
</evidence>
<dbReference type="UniPathway" id="UPA00251">
    <property type="reaction ID" value="UER00316"/>
</dbReference>
<keyword evidence="19" id="KW-1185">Reference proteome</keyword>
<comment type="function">
    <text evidence="9">Catalyzes the NADPH-dependent reduction of glutamyl-tRNA(Glu) to glutamate 1-semialdehyde (GSA).</text>
</comment>
<evidence type="ECO:0000259" key="16">
    <source>
        <dbReference type="Pfam" id="PF01488"/>
    </source>
</evidence>
<dbReference type="InterPro" id="IPR036343">
    <property type="entry name" value="GluRdtase_N_sf"/>
</dbReference>
<dbReference type="InterPro" id="IPR000343">
    <property type="entry name" value="4pyrrol_synth_GluRdtase"/>
</dbReference>
<dbReference type="SUPFAM" id="SSF51735">
    <property type="entry name" value="NAD(P)-binding Rossmann-fold domains"/>
    <property type="match status" value="1"/>
</dbReference>
<keyword evidence="4 9" id="KW-0521">NADP</keyword>
<dbReference type="SUPFAM" id="SSF69742">
    <property type="entry name" value="Glutamyl tRNA-reductase catalytic, N-terminal domain"/>
    <property type="match status" value="1"/>
</dbReference>
<dbReference type="EC" id="1.2.1.70" evidence="3 9"/>
<dbReference type="InterPro" id="IPR015895">
    <property type="entry name" value="4pyrrol_synth_GluRdtase_N"/>
</dbReference>
<dbReference type="InterPro" id="IPR018214">
    <property type="entry name" value="GluRdtase_CS"/>
</dbReference>
<dbReference type="FunFam" id="3.30.460.30:FF:000001">
    <property type="entry name" value="Glutamyl-tRNA reductase"/>
    <property type="match status" value="1"/>
</dbReference>
<dbReference type="Pfam" id="PF05201">
    <property type="entry name" value="GlutR_N"/>
    <property type="match status" value="1"/>
</dbReference>
<dbReference type="PROSITE" id="PS00747">
    <property type="entry name" value="GLUTR"/>
    <property type="match status" value="1"/>
</dbReference>
<evidence type="ECO:0000256" key="7">
    <source>
        <dbReference type="ARBA" id="ARBA00047464"/>
    </source>
</evidence>
<protein>
    <recommendedName>
        <fullName evidence="8 9">Glutamyl-tRNA reductase</fullName>
        <shortName evidence="9">GluTR</shortName>
        <ecNumber evidence="3 9">1.2.1.70</ecNumber>
    </recommendedName>
</protein>
<dbReference type="PANTHER" id="PTHR43013:SF1">
    <property type="entry name" value="GLUTAMYL-TRNA REDUCTASE"/>
    <property type="match status" value="1"/>
</dbReference>
<dbReference type="FunFam" id="3.40.50.720:FF:000031">
    <property type="entry name" value="Glutamyl-tRNA reductase"/>
    <property type="match status" value="1"/>
</dbReference>
<feature type="domain" description="Glutamyl-tRNA reductase N-terminal" evidence="17">
    <location>
        <begin position="6"/>
        <end position="152"/>
    </location>
</feature>
<dbReference type="GO" id="GO:0019353">
    <property type="term" value="P:protoporphyrinogen IX biosynthetic process from glutamate"/>
    <property type="evidence" value="ECO:0007669"/>
    <property type="project" value="TreeGrafter"/>
</dbReference>
<comment type="caution">
    <text evidence="18">The sequence shown here is derived from an EMBL/GenBank/DDBJ whole genome shotgun (WGS) entry which is preliminary data.</text>
</comment>
<dbReference type="RefSeq" id="WP_115857080.1">
    <property type="nucleotide sequence ID" value="NZ_QTSU01000001.1"/>
</dbReference>
<feature type="binding site" evidence="9 12">
    <location>
        <begin position="185"/>
        <end position="190"/>
    </location>
    <ligand>
        <name>NADP(+)</name>
        <dbReference type="ChEBI" id="CHEBI:58349"/>
    </ligand>
</feature>
<comment type="similarity">
    <text evidence="2 9 14">Belongs to the glutamyl-tRNA reductase family.</text>
</comment>
<dbReference type="AlphaFoldDB" id="A0A371K159"/>
<evidence type="ECO:0000256" key="5">
    <source>
        <dbReference type="ARBA" id="ARBA00023002"/>
    </source>
</evidence>
<dbReference type="HAMAP" id="MF_00087">
    <property type="entry name" value="Glu_tRNA_reductase"/>
    <property type="match status" value="1"/>
</dbReference>
<evidence type="ECO:0000256" key="14">
    <source>
        <dbReference type="RuleBase" id="RU000584"/>
    </source>
</evidence>
<gene>
    <name evidence="9" type="primary">hemA</name>
    <name evidence="18" type="ORF">DX914_00110</name>
</gene>
<evidence type="ECO:0000256" key="12">
    <source>
        <dbReference type="PIRSR" id="PIRSR000445-3"/>
    </source>
</evidence>
<evidence type="ECO:0000256" key="11">
    <source>
        <dbReference type="PIRSR" id="PIRSR000445-2"/>
    </source>
</evidence>
<comment type="catalytic activity">
    <reaction evidence="7 9 14">
        <text>(S)-4-amino-5-oxopentanoate + tRNA(Glu) + NADP(+) = L-glutamyl-tRNA(Glu) + NADPH + H(+)</text>
        <dbReference type="Rhea" id="RHEA:12344"/>
        <dbReference type="Rhea" id="RHEA-COMP:9663"/>
        <dbReference type="Rhea" id="RHEA-COMP:9680"/>
        <dbReference type="ChEBI" id="CHEBI:15378"/>
        <dbReference type="ChEBI" id="CHEBI:57501"/>
        <dbReference type="ChEBI" id="CHEBI:57783"/>
        <dbReference type="ChEBI" id="CHEBI:58349"/>
        <dbReference type="ChEBI" id="CHEBI:78442"/>
        <dbReference type="ChEBI" id="CHEBI:78520"/>
        <dbReference type="EC" id="1.2.1.70"/>
    </reaction>
</comment>
<comment type="domain">
    <text evidence="9">Possesses an unusual extended V-shaped dimeric structure with each monomer consisting of three distinct domains arranged along a curved 'spinal' alpha-helix. The N-terminal catalytic domain specifically recognizes the glutamate moiety of the substrate. The second domain is the NADPH-binding domain, and the third C-terminal domain is responsible for dimerization.</text>
</comment>
<dbReference type="Proteomes" id="UP000264492">
    <property type="component" value="Unassembled WGS sequence"/>
</dbReference>
<dbReference type="Gene3D" id="3.30.460.30">
    <property type="entry name" value="Glutamyl-tRNA reductase, N-terminal domain"/>
    <property type="match status" value="1"/>
</dbReference>
<dbReference type="InterPro" id="IPR036291">
    <property type="entry name" value="NAD(P)-bd_dom_sf"/>
</dbReference>
<sequence>MSLFVLGINHQTAPVSLRERVAFSADAVPAALAQLHALPQVREVALLSTCNRTELYAVADDGGDALADWLATHPDDVGDLHTYLYRHRDDEAVRHLFRVATGLDSLVLGEPQILGQVKDAWAAARNAGSLGGQLDRLFQQAFSTAKRARTDTRIGANPVSVASAAVRLAQESFARLDESTVLLIGAGETVELAARHLVQARAKRLLIANRTLAHAQDLATRHGGVALPLSEIDRHLAEADVVLSATAAREPILHRAQVAAALAQRKHRPMLLLDLAVPRDIAADVADLKDVFLYTVDDLERAIEDNRRSRREAATEAEAIVDLQVARYAETLAASTRTAPLKRLRAHGEAARADVLAKARQQLESGQDPAQVLDFLAHTLTNRLLHAPTVALREAALSGNAELARAAEKLFPHTGAEHGDDGERES</sequence>
<reference evidence="18 19" key="1">
    <citation type="submission" date="2018-08" db="EMBL/GenBank/DDBJ databases">
        <title>Lysobacter sp. zong2l5, whole genome shotgun sequence.</title>
        <authorList>
            <person name="Zhang X."/>
            <person name="Feng G."/>
            <person name="Zhu H."/>
        </authorList>
    </citation>
    <scope>NUCLEOTIDE SEQUENCE [LARGE SCALE GENOMIC DNA]</scope>
    <source>
        <strain evidence="19">zong2l5</strain>
    </source>
</reference>
<name>A0A371K159_9GAMM</name>
<accession>A0A371K159</accession>
<keyword evidence="6 9" id="KW-0627">Porphyrin biosynthesis</keyword>
<dbReference type="NCBIfam" id="TIGR01035">
    <property type="entry name" value="hemA"/>
    <property type="match status" value="1"/>
</dbReference>
<evidence type="ECO:0000256" key="1">
    <source>
        <dbReference type="ARBA" id="ARBA00005059"/>
    </source>
</evidence>
<evidence type="ECO:0000259" key="15">
    <source>
        <dbReference type="Pfam" id="PF00745"/>
    </source>
</evidence>
<dbReference type="Pfam" id="PF00745">
    <property type="entry name" value="GlutR_dimer"/>
    <property type="match status" value="1"/>
</dbReference>
<evidence type="ECO:0000256" key="13">
    <source>
        <dbReference type="PIRSR" id="PIRSR000445-4"/>
    </source>
</evidence>
<dbReference type="InterPro" id="IPR015896">
    <property type="entry name" value="4pyrrol_synth_GluRdtase_dimer"/>
</dbReference>
<evidence type="ECO:0000256" key="2">
    <source>
        <dbReference type="ARBA" id="ARBA00005916"/>
    </source>
</evidence>
<dbReference type="CDD" id="cd05213">
    <property type="entry name" value="NAD_bind_Glutamyl_tRNA_reduct"/>
    <property type="match status" value="1"/>
</dbReference>
<dbReference type="PIRSF" id="PIRSF000445">
    <property type="entry name" value="4pyrrol_synth_GluRdtase"/>
    <property type="match status" value="1"/>
</dbReference>
<evidence type="ECO:0000313" key="18">
    <source>
        <dbReference type="EMBL" id="RDZ27628.1"/>
    </source>
</evidence>
<dbReference type="PANTHER" id="PTHR43013">
    <property type="entry name" value="GLUTAMYL-TRNA REDUCTASE"/>
    <property type="match status" value="1"/>
</dbReference>
<feature type="binding site" evidence="9 11">
    <location>
        <begin position="49"/>
        <end position="52"/>
    </location>
    <ligand>
        <name>substrate</name>
    </ligand>
</feature>
<feature type="binding site" evidence="9 11">
    <location>
        <begin position="110"/>
        <end position="112"/>
    </location>
    <ligand>
        <name>substrate</name>
    </ligand>
</feature>
<feature type="domain" description="Quinate/shikimate 5-dehydrogenase/glutamyl-tRNA reductase" evidence="16">
    <location>
        <begin position="168"/>
        <end position="301"/>
    </location>
</feature>
<feature type="active site" description="Nucleophile" evidence="9 10">
    <location>
        <position position="50"/>
    </location>
</feature>
<feature type="site" description="Important for activity" evidence="9 13">
    <location>
        <position position="95"/>
    </location>
</feature>
<dbReference type="GO" id="GO:0050661">
    <property type="term" value="F:NADP binding"/>
    <property type="evidence" value="ECO:0007669"/>
    <property type="project" value="InterPro"/>
</dbReference>
<evidence type="ECO:0000313" key="19">
    <source>
        <dbReference type="Proteomes" id="UP000264492"/>
    </source>
</evidence>
<evidence type="ECO:0000256" key="10">
    <source>
        <dbReference type="PIRSR" id="PIRSR000445-1"/>
    </source>
</evidence>
<proteinExistence type="inferred from homology"/>
<feature type="binding site" evidence="9 11">
    <location>
        <position position="105"/>
    </location>
    <ligand>
        <name>substrate</name>
    </ligand>
</feature>
<dbReference type="InterPro" id="IPR006151">
    <property type="entry name" value="Shikm_DH/Glu-tRNA_Rdtase"/>
</dbReference>
<dbReference type="OrthoDB" id="110209at2"/>
<feature type="binding site" evidence="9 11">
    <location>
        <position position="116"/>
    </location>
    <ligand>
        <name>substrate</name>
    </ligand>
</feature>
<comment type="pathway">
    <text evidence="1 9 14">Porphyrin-containing compound metabolism; protoporphyrin-IX biosynthesis; 5-aminolevulinate from L-glutamyl-tRNA(Glu): step 1/2.</text>
</comment>
<evidence type="ECO:0000256" key="8">
    <source>
        <dbReference type="ARBA" id="ARBA00068659"/>
    </source>
</evidence>
<evidence type="ECO:0000259" key="17">
    <source>
        <dbReference type="Pfam" id="PF05201"/>
    </source>
</evidence>
<dbReference type="SUPFAM" id="SSF69075">
    <property type="entry name" value="Glutamyl tRNA-reductase dimerization domain"/>
    <property type="match status" value="1"/>
</dbReference>
<dbReference type="GO" id="GO:0008883">
    <property type="term" value="F:glutamyl-tRNA reductase activity"/>
    <property type="evidence" value="ECO:0007669"/>
    <property type="project" value="UniProtKB-UniRule"/>
</dbReference>
<feature type="domain" description="Tetrapyrrole biosynthesis glutamyl-tRNA reductase dimerisation" evidence="15">
    <location>
        <begin position="316"/>
        <end position="411"/>
    </location>
</feature>
<keyword evidence="5 9" id="KW-0560">Oxidoreductase</keyword>
<evidence type="ECO:0000256" key="9">
    <source>
        <dbReference type="HAMAP-Rule" id="MF_00087"/>
    </source>
</evidence>
<dbReference type="Gene3D" id="3.40.50.720">
    <property type="entry name" value="NAD(P)-binding Rossmann-like Domain"/>
    <property type="match status" value="1"/>
</dbReference>
<dbReference type="EMBL" id="QTSU01000001">
    <property type="protein sequence ID" value="RDZ27628.1"/>
    <property type="molecule type" value="Genomic_DNA"/>
</dbReference>
<comment type="miscellaneous">
    <text evidence="9">During catalysis, the active site Cys acts as a nucleophile attacking the alpha-carbonyl group of tRNA-bound glutamate with the formation of a thioester intermediate between enzyme and glutamate, and the concomitant release of tRNA(Glu). The thioester intermediate is finally reduced by direct hydride transfer from NADPH, to form the product GSA.</text>
</comment>
<organism evidence="18 19">
    <name type="scientific">Lysobacter silvisoli</name>
    <dbReference type="NCBI Taxonomy" id="2293254"/>
    <lineage>
        <taxon>Bacteria</taxon>
        <taxon>Pseudomonadati</taxon>
        <taxon>Pseudomonadota</taxon>
        <taxon>Gammaproteobacteria</taxon>
        <taxon>Lysobacterales</taxon>
        <taxon>Lysobacteraceae</taxon>
        <taxon>Lysobacter</taxon>
    </lineage>
</organism>
<evidence type="ECO:0000256" key="3">
    <source>
        <dbReference type="ARBA" id="ARBA00012970"/>
    </source>
</evidence>
<dbReference type="InterPro" id="IPR036453">
    <property type="entry name" value="GluRdtase_dimer_dom_sf"/>
</dbReference>